<evidence type="ECO:0000313" key="17">
    <source>
        <dbReference type="EMBL" id="VFU60509.1"/>
    </source>
</evidence>
<keyword evidence="5" id="KW-0808">Transferase</keyword>
<dbReference type="InterPro" id="IPR017441">
    <property type="entry name" value="Protein_kinase_ATP_BS"/>
</dbReference>
<organism evidence="17">
    <name type="scientific">Salix viminalis</name>
    <name type="common">Common osier</name>
    <name type="synonym">Basket willow</name>
    <dbReference type="NCBI Taxonomy" id="40686"/>
    <lineage>
        <taxon>Eukaryota</taxon>
        <taxon>Viridiplantae</taxon>
        <taxon>Streptophyta</taxon>
        <taxon>Embryophyta</taxon>
        <taxon>Tracheophyta</taxon>
        <taxon>Spermatophyta</taxon>
        <taxon>Magnoliopsida</taxon>
        <taxon>eudicotyledons</taxon>
        <taxon>Gunneridae</taxon>
        <taxon>Pentapetalae</taxon>
        <taxon>rosids</taxon>
        <taxon>fabids</taxon>
        <taxon>Malpighiales</taxon>
        <taxon>Salicaceae</taxon>
        <taxon>Saliceae</taxon>
        <taxon>Salix</taxon>
    </lineage>
</organism>
<dbReference type="InterPro" id="IPR000719">
    <property type="entry name" value="Prot_kinase_dom"/>
</dbReference>
<keyword evidence="9" id="KW-0809">Transit peptide</keyword>
<evidence type="ECO:0000256" key="12">
    <source>
        <dbReference type="ARBA" id="ARBA00047899"/>
    </source>
</evidence>
<evidence type="ECO:0000256" key="8">
    <source>
        <dbReference type="ARBA" id="ARBA00022840"/>
    </source>
</evidence>
<dbReference type="Gene3D" id="3.30.200.20">
    <property type="entry name" value="Phosphorylase Kinase, domain 1"/>
    <property type="match status" value="1"/>
</dbReference>
<evidence type="ECO:0000256" key="2">
    <source>
        <dbReference type="ARBA" id="ARBA00022527"/>
    </source>
</evidence>
<evidence type="ECO:0000256" key="4">
    <source>
        <dbReference type="ARBA" id="ARBA00022640"/>
    </source>
</evidence>
<evidence type="ECO:0000256" key="14">
    <source>
        <dbReference type="PROSITE-ProRule" id="PRU10141"/>
    </source>
</evidence>
<keyword evidence="10" id="KW-0793">Thylakoid</keyword>
<gene>
    <name evidence="17" type="ORF">SVIM_LOCUS448908</name>
</gene>
<dbReference type="PANTHER" id="PTHR46699:SF4">
    <property type="entry name" value="SERINE_THREONINE-PROTEIN KINASE STN7, CHLOROPLASTIC"/>
    <property type="match status" value="1"/>
</dbReference>
<dbReference type="InterPro" id="IPR036291">
    <property type="entry name" value="NAD(P)-bd_dom_sf"/>
</dbReference>
<dbReference type="SUPFAM" id="SSF51735">
    <property type="entry name" value="NAD(P)-binding Rossmann-fold domains"/>
    <property type="match status" value="1"/>
</dbReference>
<sequence>MATVASGSTVPIKLHSTHKPKPSSPFIGKRLNLKPCSRTSITSKPKTVAVVASSGGEFLDAAHNLFLGVGVGLPCTVMECGDIIYRSTLPKPSGLTFTVPGAALALVTLSYLWATPGVAPGFFDMFFLAFVERLFRPTFKKDDFVLGKKLGEGAFGVVYRASLTKKPSSKKEGDFVLKKATEYGAVEIWMNERVRRACANSCAVFVHGFLESSSKKGAEYWLLWRYEGEATLYDFMRSKEFPYNVETMILGEVQDLPKGLERENIIIQTIMRQLLFALDGLHSTGIVHRDFKPQNIIFSEGSRTFKIIDLGAAADLRVGINYIPKEFLLDPRYAAPEQYIMSTQTPSAPSAPVATALSPVLWQMNLPDRFDIYSAGLIFLQMAFPGLRSDSGLIQFNRQLKRCDYDLIAWRKSVETRASSDIRRGFELLDLDGGIGWELLTLMVRFKAGQRISAKGALAHPYFDREGLLVLSFMQNLRLLLFRATQQDYGEAAKWVIQLMARSGTEKDGGFTEAQLQELREIQEPEKKASPQRNGLASVLRLRRKILKTLNESRDELNQRRKSLWWSRWNLWRNILGLVSDRENMEKLLKVHEIDIVISALGGENVLDQLGLIEAIKAVGTIKRFLPSEFGHDVARADPVEPGLHMYKEKREIRRFVEEYGIPYTYICCNSIASWPYYDNKHPADALPPLDHFKIYGDGTVKAYFVAGTDIGKFTMKTVDDARTLNKSVHFRPPSNFYNMNELASLWEKKIGRTLPRVTVTENDLLAIAAGFQNLTMNHYGTYFGGAG</sequence>
<evidence type="ECO:0000256" key="9">
    <source>
        <dbReference type="ARBA" id="ARBA00022946"/>
    </source>
</evidence>
<evidence type="ECO:0000256" key="6">
    <source>
        <dbReference type="ARBA" id="ARBA00022741"/>
    </source>
</evidence>
<dbReference type="InterPro" id="IPR008030">
    <property type="entry name" value="NmrA-like"/>
</dbReference>
<dbReference type="PROSITE" id="PS00107">
    <property type="entry name" value="PROTEIN_KINASE_ATP"/>
    <property type="match status" value="1"/>
</dbReference>
<dbReference type="InterPro" id="IPR011009">
    <property type="entry name" value="Kinase-like_dom_sf"/>
</dbReference>
<dbReference type="PROSITE" id="PS00108">
    <property type="entry name" value="PROTEIN_KINASE_ST"/>
    <property type="match status" value="1"/>
</dbReference>
<dbReference type="GO" id="GO:0005524">
    <property type="term" value="F:ATP binding"/>
    <property type="evidence" value="ECO:0007669"/>
    <property type="project" value="UniProtKB-UniRule"/>
</dbReference>
<reference evidence="17" key="1">
    <citation type="submission" date="2019-03" db="EMBL/GenBank/DDBJ databases">
        <authorList>
            <person name="Mank J."/>
            <person name="Almeida P."/>
        </authorList>
    </citation>
    <scope>NUCLEOTIDE SEQUENCE</scope>
    <source>
        <strain evidence="17">78183</strain>
    </source>
</reference>
<feature type="domain" description="Protein kinase" evidence="16">
    <location>
        <begin position="144"/>
        <end position="463"/>
    </location>
</feature>
<evidence type="ECO:0000256" key="3">
    <source>
        <dbReference type="ARBA" id="ARBA00022528"/>
    </source>
</evidence>
<keyword evidence="2" id="KW-0723">Serine/threonine-protein kinase</keyword>
<dbReference type="SMART" id="SM00220">
    <property type="entry name" value="S_TKc"/>
    <property type="match status" value="1"/>
</dbReference>
<evidence type="ECO:0000256" key="10">
    <source>
        <dbReference type="ARBA" id="ARBA00023078"/>
    </source>
</evidence>
<dbReference type="CDD" id="cd14013">
    <property type="entry name" value="STKc_SNT7_plant"/>
    <property type="match status" value="1"/>
</dbReference>
<dbReference type="EMBL" id="CAADRP010002063">
    <property type="protein sequence ID" value="VFU60509.1"/>
    <property type="molecule type" value="Genomic_DNA"/>
</dbReference>
<evidence type="ECO:0000256" key="5">
    <source>
        <dbReference type="ARBA" id="ARBA00022679"/>
    </source>
</evidence>
<dbReference type="EC" id="2.7.11.1" evidence="1"/>
<evidence type="ECO:0000259" key="16">
    <source>
        <dbReference type="PROSITE" id="PS50011"/>
    </source>
</evidence>
<keyword evidence="4" id="KW-0934">Plastid</keyword>
<evidence type="ECO:0000256" key="15">
    <source>
        <dbReference type="SAM" id="MobiDB-lite"/>
    </source>
</evidence>
<dbReference type="FunFam" id="1.10.510.10:FF:000678">
    <property type="entry name" value="Serine/threonine-protein kinase STN7, chloroplastic"/>
    <property type="match status" value="1"/>
</dbReference>
<dbReference type="PANTHER" id="PTHR46699">
    <property type="entry name" value="SERINE/THREONINE-PROTEIN KINASE STN8, CHLOROPLASTIC-RELATED"/>
    <property type="match status" value="1"/>
</dbReference>
<name>A0A6N2N7F7_SALVM</name>
<dbReference type="Gene3D" id="3.40.50.720">
    <property type="entry name" value="NAD(P)-binding Rossmann-like Domain"/>
    <property type="match status" value="1"/>
</dbReference>
<evidence type="ECO:0000256" key="11">
    <source>
        <dbReference type="ARBA" id="ARBA00046272"/>
    </source>
</evidence>
<dbReference type="SUPFAM" id="SSF56112">
    <property type="entry name" value="Protein kinase-like (PK-like)"/>
    <property type="match status" value="1"/>
</dbReference>
<comment type="catalytic activity">
    <reaction evidence="12">
        <text>L-threonyl-[protein] + ATP = O-phospho-L-threonyl-[protein] + ADP + H(+)</text>
        <dbReference type="Rhea" id="RHEA:46608"/>
        <dbReference type="Rhea" id="RHEA-COMP:11060"/>
        <dbReference type="Rhea" id="RHEA-COMP:11605"/>
        <dbReference type="ChEBI" id="CHEBI:15378"/>
        <dbReference type="ChEBI" id="CHEBI:30013"/>
        <dbReference type="ChEBI" id="CHEBI:30616"/>
        <dbReference type="ChEBI" id="CHEBI:61977"/>
        <dbReference type="ChEBI" id="CHEBI:456216"/>
        <dbReference type="EC" id="2.7.11.1"/>
    </reaction>
</comment>
<dbReference type="AlphaFoldDB" id="A0A6N2N7F7"/>
<evidence type="ECO:0000256" key="13">
    <source>
        <dbReference type="ARBA" id="ARBA00048679"/>
    </source>
</evidence>
<comment type="subcellular location">
    <subcellularLocation>
        <location evidence="11">Plastid</location>
        <location evidence="11">Chloroplast thylakoid</location>
    </subcellularLocation>
</comment>
<dbReference type="GO" id="GO:0009807">
    <property type="term" value="P:lignan biosynthetic process"/>
    <property type="evidence" value="ECO:0007669"/>
    <property type="project" value="UniProtKB-ARBA"/>
</dbReference>
<keyword evidence="7" id="KW-0418">Kinase</keyword>
<dbReference type="Gene3D" id="1.10.510.10">
    <property type="entry name" value="Transferase(Phosphotransferase) domain 1"/>
    <property type="match status" value="1"/>
</dbReference>
<feature type="binding site" evidence="14">
    <location>
        <position position="178"/>
    </location>
    <ligand>
        <name>ATP</name>
        <dbReference type="ChEBI" id="CHEBI:30616"/>
    </ligand>
</feature>
<protein>
    <recommendedName>
        <fullName evidence="1">non-specific serine/threonine protein kinase</fullName>
        <ecNumber evidence="1">2.7.11.1</ecNumber>
    </recommendedName>
</protein>
<dbReference type="Pfam" id="PF00069">
    <property type="entry name" value="Pkinase"/>
    <property type="match status" value="1"/>
</dbReference>
<comment type="catalytic activity">
    <reaction evidence="13">
        <text>L-seryl-[protein] + ATP = O-phospho-L-seryl-[protein] + ADP + H(+)</text>
        <dbReference type="Rhea" id="RHEA:17989"/>
        <dbReference type="Rhea" id="RHEA-COMP:9863"/>
        <dbReference type="Rhea" id="RHEA-COMP:11604"/>
        <dbReference type="ChEBI" id="CHEBI:15378"/>
        <dbReference type="ChEBI" id="CHEBI:29999"/>
        <dbReference type="ChEBI" id="CHEBI:30616"/>
        <dbReference type="ChEBI" id="CHEBI:83421"/>
        <dbReference type="ChEBI" id="CHEBI:456216"/>
        <dbReference type="EC" id="2.7.11.1"/>
    </reaction>
</comment>
<evidence type="ECO:0000256" key="7">
    <source>
        <dbReference type="ARBA" id="ARBA00022777"/>
    </source>
</evidence>
<dbReference type="Pfam" id="PF05368">
    <property type="entry name" value="NmrA"/>
    <property type="match status" value="1"/>
</dbReference>
<dbReference type="GO" id="GO:0009534">
    <property type="term" value="C:chloroplast thylakoid"/>
    <property type="evidence" value="ECO:0007669"/>
    <property type="project" value="UniProtKB-SubCell"/>
</dbReference>
<keyword evidence="8 14" id="KW-0067">ATP-binding</keyword>
<evidence type="ECO:0000256" key="1">
    <source>
        <dbReference type="ARBA" id="ARBA00012513"/>
    </source>
</evidence>
<dbReference type="GO" id="GO:0042548">
    <property type="term" value="P:regulation of photosynthesis, light reaction"/>
    <property type="evidence" value="ECO:0007669"/>
    <property type="project" value="UniProtKB-ARBA"/>
</dbReference>
<proteinExistence type="predicted"/>
<accession>A0A6N2N7F7</accession>
<feature type="region of interest" description="Disordered" evidence="15">
    <location>
        <begin position="1"/>
        <end position="23"/>
    </location>
</feature>
<dbReference type="GO" id="GO:0004674">
    <property type="term" value="F:protein serine/threonine kinase activity"/>
    <property type="evidence" value="ECO:0007669"/>
    <property type="project" value="UniProtKB-KW"/>
</dbReference>
<dbReference type="PROSITE" id="PS50011">
    <property type="entry name" value="PROTEIN_KINASE_DOM"/>
    <property type="match status" value="1"/>
</dbReference>
<dbReference type="InterPro" id="IPR008271">
    <property type="entry name" value="Ser/Thr_kinase_AS"/>
</dbReference>
<keyword evidence="6 14" id="KW-0547">Nucleotide-binding</keyword>
<keyword evidence="3" id="KW-0150">Chloroplast</keyword>